<dbReference type="PANTHER" id="PTHR11070">
    <property type="entry name" value="UVRD / RECB / PCRA DNA HELICASE FAMILY MEMBER"/>
    <property type="match status" value="1"/>
</dbReference>
<dbReference type="RefSeq" id="WP_209895077.1">
    <property type="nucleotide sequence ID" value="NZ_JAGGMR010000001.1"/>
</dbReference>
<comment type="catalytic activity">
    <reaction evidence="13 15">
        <text>Couples ATP hydrolysis with the unwinding of duplex DNA by translocating in the 3'-5' direction.</text>
        <dbReference type="EC" id="5.6.2.4"/>
    </reaction>
</comment>
<dbReference type="InterPro" id="IPR011335">
    <property type="entry name" value="Restrct_endonuc-II-like"/>
</dbReference>
<comment type="subunit">
    <text evidence="15">Heterotrimer of RecB, RecC and RecD. All subunits contribute to DNA-binding. Interacts with RecA.</text>
</comment>
<evidence type="ECO:0000313" key="21">
    <source>
        <dbReference type="Proteomes" id="UP001519325"/>
    </source>
</evidence>
<keyword evidence="5 15" id="KW-0378">Hydrolase</keyword>
<feature type="binding site" evidence="15">
    <location>
        <position position="892"/>
    </location>
    <ligand>
        <name>Mg(2+)</name>
        <dbReference type="ChEBI" id="CHEBI:18420"/>
    </ligand>
</feature>
<dbReference type="GO" id="GO:0008854">
    <property type="term" value="F:exodeoxyribonuclease V activity"/>
    <property type="evidence" value="ECO:0007669"/>
    <property type="project" value="UniProtKB-EC"/>
</dbReference>
<evidence type="ECO:0000256" key="11">
    <source>
        <dbReference type="ARBA" id="ARBA00023204"/>
    </source>
</evidence>
<dbReference type="Pfam" id="PF00580">
    <property type="entry name" value="UvrD-helicase"/>
    <property type="match status" value="1"/>
</dbReference>
<evidence type="ECO:0000256" key="15">
    <source>
        <dbReference type="HAMAP-Rule" id="MF_01485"/>
    </source>
</evidence>
<dbReference type="SUPFAM" id="SSF52540">
    <property type="entry name" value="P-loop containing nucleoside triphosphate hydrolases"/>
    <property type="match status" value="1"/>
</dbReference>
<dbReference type="PANTHER" id="PTHR11070:SF23">
    <property type="entry name" value="RECBCD ENZYME SUBUNIT RECB"/>
    <property type="match status" value="1"/>
</dbReference>
<dbReference type="InterPro" id="IPR000212">
    <property type="entry name" value="DNA_helicase_UvrD/REP"/>
</dbReference>
<comment type="domain">
    <text evidence="15">The C-terminal domain has nuclease activity and interacts with RecD. It interacts with RecA, facilitating its loading onto ssDNA.</text>
</comment>
<keyword evidence="1 15" id="KW-0540">Nuclease</keyword>
<dbReference type="Gene3D" id="1.10.3170.10">
    <property type="entry name" value="Recbcd, chain B, domain 2"/>
    <property type="match status" value="1"/>
</dbReference>
<dbReference type="EC" id="3.1.11.5" evidence="15"/>
<keyword evidence="4 15" id="KW-0227">DNA damage</keyword>
<dbReference type="Gene3D" id="1.10.486.10">
    <property type="entry name" value="PCRA, domain 4"/>
    <property type="match status" value="1"/>
</dbReference>
<feature type="region of interest" description="Disordered" evidence="17">
    <location>
        <begin position="431"/>
        <end position="463"/>
    </location>
</feature>
<evidence type="ECO:0000256" key="4">
    <source>
        <dbReference type="ARBA" id="ARBA00022763"/>
    </source>
</evidence>
<accession>A0ABS4QKV5</accession>
<comment type="miscellaneous">
    <text evidence="15">In the RecBCD complex, RecB has a slow 3'-5' helicase, an exonuclease activity and loads RecA onto ssDNA, RecD has a fast 5'-3' helicase activity, while RecC stimulates the ATPase and processivity of the RecB helicase and contributes to recognition of the Chi site.</text>
</comment>
<keyword evidence="7 15" id="KW-0269">Exonuclease</keyword>
<organism evidence="20 21">
    <name type="scientific">Nocardia goodfellowii</name>
    <dbReference type="NCBI Taxonomy" id="882446"/>
    <lineage>
        <taxon>Bacteria</taxon>
        <taxon>Bacillati</taxon>
        <taxon>Actinomycetota</taxon>
        <taxon>Actinomycetes</taxon>
        <taxon>Mycobacteriales</taxon>
        <taxon>Nocardiaceae</taxon>
        <taxon>Nocardia</taxon>
    </lineage>
</organism>
<comment type="catalytic activity">
    <reaction evidence="15">
        <text>Exonucleolytic cleavage (in the presence of ATP) in either 5'- to 3'- or 3'- to 5'-direction to yield 5'-phosphooligonucleotides.</text>
        <dbReference type="EC" id="3.1.11.5"/>
    </reaction>
</comment>
<name>A0ABS4QKV5_9NOCA</name>
<protein>
    <recommendedName>
        <fullName evidence="15">RecBCD enzyme subunit RecB</fullName>
        <ecNumber evidence="15">3.1.11.5</ecNumber>
        <ecNumber evidence="15">5.6.2.4</ecNumber>
    </recommendedName>
    <alternativeName>
        <fullName evidence="15">DNA 3'-5' helicase subunit RecB</fullName>
    </alternativeName>
    <alternativeName>
        <fullName evidence="15">Exonuclease V subunit RecB</fullName>
        <shortName evidence="15">ExoV subunit RecB</shortName>
    </alternativeName>
    <alternativeName>
        <fullName evidence="15">Helicase/nuclease RecBCD subunit RecB</fullName>
    </alternativeName>
</protein>
<feature type="binding site" evidence="15">
    <location>
        <position position="1018"/>
    </location>
    <ligand>
        <name>Mg(2+)</name>
        <dbReference type="ChEBI" id="CHEBI:18420"/>
    </ligand>
</feature>
<evidence type="ECO:0000256" key="6">
    <source>
        <dbReference type="ARBA" id="ARBA00022806"/>
    </source>
</evidence>
<evidence type="ECO:0000256" key="16">
    <source>
        <dbReference type="PROSITE-ProRule" id="PRU00560"/>
    </source>
</evidence>
<dbReference type="Proteomes" id="UP001519325">
    <property type="component" value="Unassembled WGS sequence"/>
</dbReference>
<evidence type="ECO:0000256" key="9">
    <source>
        <dbReference type="ARBA" id="ARBA00022842"/>
    </source>
</evidence>
<comment type="cofactor">
    <cofactor evidence="15">
        <name>Mg(2+)</name>
        <dbReference type="ChEBI" id="CHEBI:18420"/>
    </cofactor>
    <text evidence="15">Binds 1 Mg(2+) ion per subunit.</text>
</comment>
<evidence type="ECO:0000256" key="2">
    <source>
        <dbReference type="ARBA" id="ARBA00022723"/>
    </source>
</evidence>
<dbReference type="EC" id="5.6.2.4" evidence="15"/>
<evidence type="ECO:0000256" key="12">
    <source>
        <dbReference type="ARBA" id="ARBA00023235"/>
    </source>
</evidence>
<keyword evidence="6 15" id="KW-0347">Helicase</keyword>
<evidence type="ECO:0000256" key="3">
    <source>
        <dbReference type="ARBA" id="ARBA00022741"/>
    </source>
</evidence>
<evidence type="ECO:0000256" key="7">
    <source>
        <dbReference type="ARBA" id="ARBA00022839"/>
    </source>
</evidence>
<dbReference type="InterPro" id="IPR014016">
    <property type="entry name" value="UvrD-like_ATP-bd"/>
</dbReference>
<dbReference type="CDD" id="cd22352">
    <property type="entry name" value="RecB_C-like"/>
    <property type="match status" value="1"/>
</dbReference>
<evidence type="ECO:0000256" key="17">
    <source>
        <dbReference type="SAM" id="MobiDB-lite"/>
    </source>
</evidence>
<dbReference type="InterPro" id="IPR011604">
    <property type="entry name" value="PDDEXK-like_dom_sf"/>
</dbReference>
<comment type="domain">
    <text evidence="15">The N-terminal DNA-binding domain is a ssDNA-dependent ATPase and has ATP-dependent 3'-5' helicase function. This domain interacts with RecC.</text>
</comment>
<feature type="region of interest" description="DNA-binding and helicase activity, interacts with RecC" evidence="15">
    <location>
        <begin position="1"/>
        <end position="781"/>
    </location>
</feature>
<dbReference type="Pfam" id="PF12705">
    <property type="entry name" value="PDDEXK_1"/>
    <property type="match status" value="1"/>
</dbReference>
<dbReference type="Pfam" id="PF13361">
    <property type="entry name" value="UvrD_C"/>
    <property type="match status" value="1"/>
</dbReference>
<dbReference type="InterPro" id="IPR038726">
    <property type="entry name" value="PDDEXK_AddAB-type"/>
</dbReference>
<keyword evidence="9 15" id="KW-0460">Magnesium</keyword>
<evidence type="ECO:0000259" key="19">
    <source>
        <dbReference type="PROSITE" id="PS51217"/>
    </source>
</evidence>
<evidence type="ECO:0000256" key="14">
    <source>
        <dbReference type="ARBA" id="ARBA00048988"/>
    </source>
</evidence>
<feature type="active site" description="For nuclease activity" evidence="15">
    <location>
        <position position="1037"/>
    </location>
</feature>
<evidence type="ECO:0000313" key="20">
    <source>
        <dbReference type="EMBL" id="MBP2192327.1"/>
    </source>
</evidence>
<feature type="binding site" evidence="15">
    <location>
        <position position="1037"/>
    </location>
    <ligand>
        <name>Mg(2+)</name>
        <dbReference type="ChEBI" id="CHEBI:18420"/>
    </ligand>
</feature>
<comment type="similarity">
    <text evidence="15">Belongs to the helicase family. UvrD subfamily.</text>
</comment>
<evidence type="ECO:0000256" key="10">
    <source>
        <dbReference type="ARBA" id="ARBA00023125"/>
    </source>
</evidence>
<feature type="domain" description="UvrD-like helicase ATP-binding" evidence="18">
    <location>
        <begin position="13"/>
        <end position="339"/>
    </location>
</feature>
<evidence type="ECO:0000256" key="13">
    <source>
        <dbReference type="ARBA" id="ARBA00034617"/>
    </source>
</evidence>
<proteinExistence type="inferred from homology"/>
<dbReference type="PROSITE" id="PS51198">
    <property type="entry name" value="UVRD_HELICASE_ATP_BIND"/>
    <property type="match status" value="1"/>
</dbReference>
<dbReference type="Gene3D" id="3.90.320.10">
    <property type="match status" value="1"/>
</dbReference>
<evidence type="ECO:0000259" key="18">
    <source>
        <dbReference type="PROSITE" id="PS51198"/>
    </source>
</evidence>
<keyword evidence="11 15" id="KW-0234">DNA repair</keyword>
<evidence type="ECO:0000256" key="1">
    <source>
        <dbReference type="ARBA" id="ARBA00022722"/>
    </source>
</evidence>
<evidence type="ECO:0000256" key="8">
    <source>
        <dbReference type="ARBA" id="ARBA00022840"/>
    </source>
</evidence>
<dbReference type="SUPFAM" id="SSF52980">
    <property type="entry name" value="Restriction endonuclease-like"/>
    <property type="match status" value="1"/>
</dbReference>
<comment type="caution">
    <text evidence="20">The sequence shown here is derived from an EMBL/GenBank/DDBJ whole genome shotgun (WGS) entry which is preliminary data.</text>
</comment>
<keyword evidence="21" id="KW-1185">Reference proteome</keyword>
<keyword evidence="3 15" id="KW-0547">Nucleotide-binding</keyword>
<gene>
    <name evidence="15" type="primary">recB</name>
    <name evidence="20" type="ORF">BJ987_005228</name>
</gene>
<keyword evidence="2 15" id="KW-0479">Metal-binding</keyword>
<dbReference type="HAMAP" id="MF_01485">
    <property type="entry name" value="RecB"/>
    <property type="match status" value="1"/>
</dbReference>
<dbReference type="Gene3D" id="3.40.50.300">
    <property type="entry name" value="P-loop containing nucleotide triphosphate hydrolases"/>
    <property type="match status" value="3"/>
</dbReference>
<dbReference type="InterPro" id="IPR027417">
    <property type="entry name" value="P-loop_NTPase"/>
</dbReference>
<sequence>MTVQDLAFAAEELAEPGRFDAFGALPSGTTVLEASAGTGKTHAIVGLAVRYVAELGVDVSQLLLVTFSRAATQELRERARDRFVVVAAALADPELARAHRDELVRHLAQTDPAEVRRRRERLLVALSDFAAGTIVTTHSFCQRMLDELGLAGEHDPGARLVETVDEVVLTAADDLYLHRYARTEPPFSLKEAHTLALAAVRDRHARLAPEGDGATGQRVAFAAAVRAETERRKRLSGLRDFDDLLVLLHDVLADPEHGPRARARIRDRYRVALVDEFQDTDPLQWDILRLAFHGHTTMVLVGDPKQAIYAFRGAEVLSYLDAVAHADHRCELDTNWRSDAGLLAALDHLHGGAALGHKEITVYPVAATRPWTRLSGPADLITPLRVRCLPRTGAGALNKSGFPAVGRLRAKVAEDLAADIVRLLESGTSIAEGPAPDARSAQTGTRPAGAPADADTTLGVPRRPLGPGDIAVLVRTRSQIDVVRAALDKVGVASVLAGGTSVFATGSATDWLWVLRALEQPHRSDRVRLAACTPLFGVTAAEIDSGGADLVGRVSAQLRDAGRLFARAGFAAVFEKLSAETGLAQRLLTVENGERELTDLRHIAQLLDQVALTEGLGLTALTRWLTDRVRDPASGAVADRSRRLDRDAAAVQIATVHASKGLEFPVVYLPFAWDSAKNPYPATLLFHDDTGARVLDVGGQEAPGFAERKLRSEAEEAGEELRLLYVALTRAMCQVVAWWAPAITTAAAPLHRMILGRPDGGDIVPNRASVPADAVALQKISAWAATAPEAISVIGVDTAEAVELRRVRDDRSTGDLAAARFDRALDQHWRRTSYSALTAGAHDIAPGVEPEDEHGATDEPATPLLDDTELPTAAPSLMNALPYGADFGTLVHGVLEMIDRDAPDLAVEVHTRCRTAIDELMADIDPALLGTALLGVLRTPLGFGTLADISGRDQLNELEFELPLSGGDTPAARAATLRQIADLLREYLPADDEFRPYADHLAGLDDIPLRGYLTGSIDAVLRVTDNATAAPRFVIVDYKTNRLGLGDLTVDHYTRDRMCAEMQRSHYPLQALLYSVALHRYLRWRLPAYDPARHLGGCCYLFVRGMIGPETPPGRGVFDWNPPAALIVALSDLLAGEAKRCGTDTSEG</sequence>
<keyword evidence="12 15" id="KW-0413">Isomerase</keyword>
<dbReference type="InterPro" id="IPR014017">
    <property type="entry name" value="DNA_helicase_UvrD-like_C"/>
</dbReference>
<reference evidence="20 21" key="1">
    <citation type="submission" date="2021-03" db="EMBL/GenBank/DDBJ databases">
        <title>Sequencing the genomes of 1000 actinobacteria strains.</title>
        <authorList>
            <person name="Klenk H.-P."/>
        </authorList>
    </citation>
    <scope>NUCLEOTIDE SEQUENCE [LARGE SCALE GENOMIC DNA]</scope>
    <source>
        <strain evidence="20 21">DSM 45516</strain>
    </source>
</reference>
<dbReference type="InterPro" id="IPR004586">
    <property type="entry name" value="RecB"/>
</dbReference>
<feature type="region of interest" description="Nuclease activity, interacts with RecD and RecA" evidence="15">
    <location>
        <begin position="828"/>
        <end position="1148"/>
    </location>
</feature>
<dbReference type="EMBL" id="JAGGMR010000001">
    <property type="protein sequence ID" value="MBP2192327.1"/>
    <property type="molecule type" value="Genomic_DNA"/>
</dbReference>
<evidence type="ECO:0000256" key="5">
    <source>
        <dbReference type="ARBA" id="ARBA00022801"/>
    </source>
</evidence>
<feature type="domain" description="UvrD-like helicase C-terminal" evidence="19">
    <location>
        <begin position="399"/>
        <end position="661"/>
    </location>
</feature>
<feature type="binding site" evidence="16">
    <location>
        <begin position="34"/>
        <end position="41"/>
    </location>
    <ligand>
        <name>ATP</name>
        <dbReference type="ChEBI" id="CHEBI:30616"/>
    </ligand>
</feature>
<keyword evidence="10 15" id="KW-0238">DNA-binding</keyword>
<dbReference type="PROSITE" id="PS51217">
    <property type="entry name" value="UVRD_HELICASE_CTER"/>
    <property type="match status" value="1"/>
</dbReference>
<comment type="function">
    <text evidence="15">A helicase/nuclease that prepares dsDNA breaks (DSB) for recombinational DNA repair. Binds to DSBs and unwinds DNA via a highly rapid and processive ATP-dependent bidirectional helicase activity. Unwinds dsDNA until it encounters a Chi (crossover hotspot instigator) sequence from the 3' direction. Cuts ssDNA a few nucleotides 3' to the Chi site. The properties and activities of the enzyme are changed at Chi. The Chi-altered holoenzyme produces a long 3'-ssDNA overhang and facilitates RecA-binding to the ssDNA for homologous DNA recombination and repair. Holoenzyme degrades any linearized DNA that is unable to undergo homologous recombination. In the holoenzyme this subunit contributes ATPase, 3'-5' helicase, exonuclease activity and loads RecA onto ssDNA.</text>
</comment>
<comment type="catalytic activity">
    <reaction evidence="14 15">
        <text>ATP + H2O = ADP + phosphate + H(+)</text>
        <dbReference type="Rhea" id="RHEA:13065"/>
        <dbReference type="ChEBI" id="CHEBI:15377"/>
        <dbReference type="ChEBI" id="CHEBI:15378"/>
        <dbReference type="ChEBI" id="CHEBI:30616"/>
        <dbReference type="ChEBI" id="CHEBI:43474"/>
        <dbReference type="ChEBI" id="CHEBI:456216"/>
        <dbReference type="EC" id="5.6.2.4"/>
    </reaction>
</comment>
<keyword evidence="8 15" id="KW-0067">ATP-binding</keyword>